<organism evidence="3 4">
    <name type="scientific">Varunaivibrio sulfuroxidans</name>
    <dbReference type="NCBI Taxonomy" id="1773489"/>
    <lineage>
        <taxon>Bacteria</taxon>
        <taxon>Pseudomonadati</taxon>
        <taxon>Pseudomonadota</taxon>
        <taxon>Alphaproteobacteria</taxon>
        <taxon>Rhodospirillales</taxon>
        <taxon>Magnetovibrionaceae</taxon>
        <taxon>Varunaivibrio</taxon>
    </lineage>
</organism>
<dbReference type="GO" id="GO:0004497">
    <property type="term" value="F:monooxygenase activity"/>
    <property type="evidence" value="ECO:0007669"/>
    <property type="project" value="UniProtKB-KW"/>
</dbReference>
<dbReference type="EMBL" id="SLZW01000002">
    <property type="protein sequence ID" value="TCS64197.1"/>
    <property type="molecule type" value="Genomic_DNA"/>
</dbReference>
<feature type="compositionally biased region" description="Basic and acidic residues" evidence="1">
    <location>
        <begin position="1"/>
        <end position="11"/>
    </location>
</feature>
<proteinExistence type="predicted"/>
<dbReference type="InterPro" id="IPR052936">
    <property type="entry name" value="Jasmonate_Hydroxylase-like"/>
</dbReference>
<sequence>MNAKENLEPARTRPTPPPVPPYYAVVFVSTRPRRARDGEDDGYATTAARMVELAQNMPGFLGMDSVRDAAGLGITVSYWRDARAIDNWKENAEHLDAQRRGRAGWYEDFTLHIARVERTCRGPA</sequence>
<dbReference type="AlphaFoldDB" id="A0A4R3JEH5"/>
<feature type="region of interest" description="Disordered" evidence="1">
    <location>
        <begin position="1"/>
        <end position="23"/>
    </location>
</feature>
<keyword evidence="4" id="KW-1185">Reference proteome</keyword>
<comment type="caution">
    <text evidence="3">The sequence shown here is derived from an EMBL/GenBank/DDBJ whole genome shotgun (WGS) entry which is preliminary data.</text>
</comment>
<accession>A0A4R3JEH5</accession>
<dbReference type="InterPro" id="IPR007138">
    <property type="entry name" value="ABM_dom"/>
</dbReference>
<dbReference type="Proteomes" id="UP000295304">
    <property type="component" value="Unassembled WGS sequence"/>
</dbReference>
<keyword evidence="3" id="KW-0503">Monooxygenase</keyword>
<dbReference type="Pfam" id="PF03992">
    <property type="entry name" value="ABM"/>
    <property type="match status" value="1"/>
</dbReference>
<gene>
    <name evidence="3" type="ORF">EDD55_102239</name>
</gene>
<feature type="domain" description="ABM" evidence="2">
    <location>
        <begin position="34"/>
        <end position="99"/>
    </location>
</feature>
<evidence type="ECO:0000259" key="2">
    <source>
        <dbReference type="Pfam" id="PF03992"/>
    </source>
</evidence>
<dbReference type="Gene3D" id="3.30.70.100">
    <property type="match status" value="1"/>
</dbReference>
<keyword evidence="3" id="KW-0560">Oxidoreductase</keyword>
<dbReference type="RefSeq" id="WP_132938152.1">
    <property type="nucleotide sequence ID" value="NZ_CP119676.1"/>
</dbReference>
<dbReference type="PANTHER" id="PTHR37811:SF2">
    <property type="entry name" value="ABM DOMAIN-CONTAINING PROTEIN"/>
    <property type="match status" value="1"/>
</dbReference>
<dbReference type="InterPro" id="IPR011008">
    <property type="entry name" value="Dimeric_a/b-barrel"/>
</dbReference>
<dbReference type="SUPFAM" id="SSF54909">
    <property type="entry name" value="Dimeric alpha+beta barrel"/>
    <property type="match status" value="1"/>
</dbReference>
<dbReference type="PANTHER" id="PTHR37811">
    <property type="entry name" value="BLL5343 PROTEIN"/>
    <property type="match status" value="1"/>
</dbReference>
<reference evidence="3 4" key="1">
    <citation type="submission" date="2019-03" db="EMBL/GenBank/DDBJ databases">
        <title>Genomic Encyclopedia of Type Strains, Phase IV (KMG-IV): sequencing the most valuable type-strain genomes for metagenomic binning, comparative biology and taxonomic classification.</title>
        <authorList>
            <person name="Goeker M."/>
        </authorList>
    </citation>
    <scope>NUCLEOTIDE SEQUENCE [LARGE SCALE GENOMIC DNA]</scope>
    <source>
        <strain evidence="3 4">DSM 101688</strain>
    </source>
</reference>
<dbReference type="OrthoDB" id="9797060at2"/>
<evidence type="ECO:0000313" key="3">
    <source>
        <dbReference type="EMBL" id="TCS64197.1"/>
    </source>
</evidence>
<evidence type="ECO:0000256" key="1">
    <source>
        <dbReference type="SAM" id="MobiDB-lite"/>
    </source>
</evidence>
<protein>
    <submittedName>
        <fullName evidence="3">Heme-degrading monooxygenase HmoA</fullName>
    </submittedName>
</protein>
<name>A0A4R3JEH5_9PROT</name>
<evidence type="ECO:0000313" key="4">
    <source>
        <dbReference type="Proteomes" id="UP000295304"/>
    </source>
</evidence>